<dbReference type="SUPFAM" id="SSF88723">
    <property type="entry name" value="PIN domain-like"/>
    <property type="match status" value="1"/>
</dbReference>
<evidence type="ECO:0000313" key="6">
    <source>
        <dbReference type="EMBL" id="BAK36584.1"/>
    </source>
</evidence>
<keyword evidence="4" id="KW-0460">Magnesium</keyword>
<dbReference type="eggNOG" id="COG1569">
    <property type="taxonomic scope" value="Bacteria"/>
</dbReference>
<protein>
    <recommendedName>
        <fullName evidence="5">PIN domain-containing protein</fullName>
    </recommendedName>
</protein>
<evidence type="ECO:0000256" key="3">
    <source>
        <dbReference type="ARBA" id="ARBA00022801"/>
    </source>
</evidence>
<evidence type="ECO:0000256" key="4">
    <source>
        <dbReference type="ARBA" id="ARBA00022842"/>
    </source>
</evidence>
<dbReference type="RefSeq" id="WP_013864437.1">
    <property type="nucleotide sequence ID" value="NC_015635.1"/>
</dbReference>
<dbReference type="InterPro" id="IPR002716">
    <property type="entry name" value="PIN_dom"/>
</dbReference>
<dbReference type="EMBL" id="AP012204">
    <property type="protein sequence ID" value="BAK36584.1"/>
    <property type="molecule type" value="Genomic_DNA"/>
</dbReference>
<keyword evidence="1" id="KW-0540">Nuclease</keyword>
<feature type="domain" description="PIN" evidence="5">
    <location>
        <begin position="6"/>
        <end position="114"/>
    </location>
</feature>
<evidence type="ECO:0000256" key="2">
    <source>
        <dbReference type="ARBA" id="ARBA00022723"/>
    </source>
</evidence>
<dbReference type="STRING" id="1032480.MLP_35700"/>
<dbReference type="HOGENOM" id="CLU_096418_0_1_11"/>
<gene>
    <name evidence="6" type="ordered locus">MLP_35700</name>
</gene>
<dbReference type="GO" id="GO:0046872">
    <property type="term" value="F:metal ion binding"/>
    <property type="evidence" value="ECO:0007669"/>
    <property type="project" value="UniProtKB-KW"/>
</dbReference>
<dbReference type="OrthoDB" id="211933at2"/>
<sequence length="186" mass="20597">MTISVVLADANILFSRTLRDYFLYVADAGAIEIHWSQQILDEMSRNLRTELGLDRNATTRLEELMNSFIEYALIDISPADVAIANAVEMDAGDRHVLAAALSADADILLTDNIKHFPADWMFDHGIELLTAGELLARLADHFPNELRAAHARTVRRSPKSETDILATLERSAGPAALYAIRRVIAV</sequence>
<evidence type="ECO:0000313" key="7">
    <source>
        <dbReference type="Proteomes" id="UP000007947"/>
    </source>
</evidence>
<keyword evidence="2" id="KW-0479">Metal-binding</keyword>
<dbReference type="Proteomes" id="UP000007947">
    <property type="component" value="Chromosome"/>
</dbReference>
<evidence type="ECO:0000259" key="5">
    <source>
        <dbReference type="Pfam" id="PF13470"/>
    </source>
</evidence>
<evidence type="ECO:0000256" key="1">
    <source>
        <dbReference type="ARBA" id="ARBA00022722"/>
    </source>
</evidence>
<reference evidence="6 7" key="1">
    <citation type="submission" date="2011-05" db="EMBL/GenBank/DDBJ databases">
        <title>Whole genome sequence of Microlunatus phosphovorus NM-1.</title>
        <authorList>
            <person name="Hosoyama A."/>
            <person name="Sasaki K."/>
            <person name="Harada T."/>
            <person name="Igarashi R."/>
            <person name="Kawakoshi A."/>
            <person name="Sasagawa M."/>
            <person name="Fukada J."/>
            <person name="Nakamura S."/>
            <person name="Katano Y."/>
            <person name="Hanada S."/>
            <person name="Kamagata Y."/>
            <person name="Nakamura N."/>
            <person name="Yamazaki S."/>
            <person name="Fujita N."/>
        </authorList>
    </citation>
    <scope>NUCLEOTIDE SEQUENCE [LARGE SCALE GENOMIC DNA]</scope>
    <source>
        <strain evidence="7">ATCC 700054 / DSM 10555 / JCM 9379 / NBRC 101784 / NCIMB 13414 / VKM Ac-1990 / NM-1</strain>
    </source>
</reference>
<dbReference type="GO" id="GO:0016787">
    <property type="term" value="F:hydrolase activity"/>
    <property type="evidence" value="ECO:0007669"/>
    <property type="project" value="UniProtKB-KW"/>
</dbReference>
<dbReference type="Pfam" id="PF13470">
    <property type="entry name" value="PIN_3"/>
    <property type="match status" value="1"/>
</dbReference>
<dbReference type="GO" id="GO:0004518">
    <property type="term" value="F:nuclease activity"/>
    <property type="evidence" value="ECO:0007669"/>
    <property type="project" value="UniProtKB-KW"/>
</dbReference>
<dbReference type="KEGG" id="mph:MLP_35700"/>
<dbReference type="AlphaFoldDB" id="F5XND4"/>
<keyword evidence="3" id="KW-0378">Hydrolase</keyword>
<organism evidence="6 7">
    <name type="scientific">Microlunatus phosphovorus (strain ATCC 700054 / DSM 10555 / JCM 9379 / NBRC 101784 / NCIMB 13414 / VKM Ac-1990 / NM-1)</name>
    <dbReference type="NCBI Taxonomy" id="1032480"/>
    <lineage>
        <taxon>Bacteria</taxon>
        <taxon>Bacillati</taxon>
        <taxon>Actinomycetota</taxon>
        <taxon>Actinomycetes</taxon>
        <taxon>Propionibacteriales</taxon>
        <taxon>Propionibacteriaceae</taxon>
        <taxon>Microlunatus</taxon>
    </lineage>
</organism>
<accession>F5XND4</accession>
<proteinExistence type="predicted"/>
<dbReference type="InterPro" id="IPR029060">
    <property type="entry name" value="PIN-like_dom_sf"/>
</dbReference>
<keyword evidence="7" id="KW-1185">Reference proteome</keyword>
<name>F5XND4_MICPN</name>